<dbReference type="Proteomes" id="UP000500857">
    <property type="component" value="Chromosome"/>
</dbReference>
<feature type="domain" description="PD-(D/E)XK endonuclease-like" evidence="4">
    <location>
        <begin position="4"/>
        <end position="239"/>
    </location>
</feature>
<keyword evidence="1" id="KW-0227">DNA damage</keyword>
<keyword evidence="2" id="KW-0347">Helicase</keyword>
<dbReference type="EMBL" id="CP051167">
    <property type="protein sequence ID" value="QIZ71531.1"/>
    <property type="molecule type" value="Genomic_DNA"/>
</dbReference>
<dbReference type="AlphaFoldDB" id="A0A6H1TY69"/>
<organism evidence="5 6">
    <name type="scientific">Oxynema aestuarii AP17</name>
    <dbReference type="NCBI Taxonomy" id="2064643"/>
    <lineage>
        <taxon>Bacteria</taxon>
        <taxon>Bacillati</taxon>
        <taxon>Cyanobacteriota</taxon>
        <taxon>Cyanophyceae</taxon>
        <taxon>Oscillatoriophycideae</taxon>
        <taxon>Oscillatoriales</taxon>
        <taxon>Oscillatoriaceae</taxon>
        <taxon>Oxynema</taxon>
        <taxon>Oxynema aestuarii</taxon>
    </lineage>
</organism>
<dbReference type="RefSeq" id="WP_168569683.1">
    <property type="nucleotide sequence ID" value="NZ_CP051167.1"/>
</dbReference>
<dbReference type="Pfam" id="PF12705">
    <property type="entry name" value="PDDEXK_1"/>
    <property type="match status" value="1"/>
</dbReference>
<proteinExistence type="predicted"/>
<keyword evidence="3" id="KW-0234">DNA repair</keyword>
<evidence type="ECO:0000313" key="5">
    <source>
        <dbReference type="EMBL" id="QIZ71531.1"/>
    </source>
</evidence>
<dbReference type="GO" id="GO:0006281">
    <property type="term" value="P:DNA repair"/>
    <property type="evidence" value="ECO:0007669"/>
    <property type="project" value="UniProtKB-KW"/>
</dbReference>
<evidence type="ECO:0000313" key="6">
    <source>
        <dbReference type="Proteomes" id="UP000500857"/>
    </source>
</evidence>
<evidence type="ECO:0000256" key="1">
    <source>
        <dbReference type="ARBA" id="ARBA00022763"/>
    </source>
</evidence>
<evidence type="ECO:0000256" key="3">
    <source>
        <dbReference type="ARBA" id="ARBA00023204"/>
    </source>
</evidence>
<accession>A0A6H1TY69</accession>
<dbReference type="Gene3D" id="3.90.320.10">
    <property type="match status" value="1"/>
</dbReference>
<keyword evidence="2" id="KW-0547">Nucleotide-binding</keyword>
<gene>
    <name evidence="5" type="ORF">HCG48_13845</name>
</gene>
<dbReference type="InterPro" id="IPR038726">
    <property type="entry name" value="PDDEXK_AddAB-type"/>
</dbReference>
<keyword evidence="2" id="KW-0378">Hydrolase</keyword>
<dbReference type="SUPFAM" id="SSF52980">
    <property type="entry name" value="Restriction endonuclease-like"/>
    <property type="match status" value="1"/>
</dbReference>
<dbReference type="InterPro" id="IPR011335">
    <property type="entry name" value="Restrct_endonuc-II-like"/>
</dbReference>
<name>A0A6H1TY69_9CYAN</name>
<keyword evidence="2" id="KW-0067">ATP-binding</keyword>
<dbReference type="GO" id="GO:0004386">
    <property type="term" value="F:helicase activity"/>
    <property type="evidence" value="ECO:0007669"/>
    <property type="project" value="UniProtKB-KW"/>
</dbReference>
<keyword evidence="6" id="KW-1185">Reference proteome</keyword>
<sequence>MAYHLSAAKLQTYQTCPKSYYFKYERGLPGGGFGKSQALGTSLHKALAQIYQDWDYLQPMPSFEWLEYCWQNHSQDLDPSQFREGLTILKNYYDRFMTELPSLRRPLAVEGKIQAPWFLDNIEFTLSGRYDRLDWLGDDLELIDYKSTKEIKSLDSKRIDLQLGLYAIALQHIYNCRLKKLSLIYLRTGDKIEFEVTPEHDRRVRQTIAKMAKQLRGEREWKPHQTKACDRCQYSRYCPAIHAEPDPLPESAKPERELQLTLDL</sequence>
<protein>
    <submittedName>
        <fullName evidence="5">PD-(D/E)XK nuclease family protein</fullName>
    </submittedName>
</protein>
<reference evidence="5 6" key="1">
    <citation type="submission" date="2020-04" db="EMBL/GenBank/DDBJ databases">
        <authorList>
            <person name="Basu S."/>
            <person name="Maruthanayagam V."/>
            <person name="Chakraborty S."/>
            <person name="Pramanik A."/>
            <person name="Mukherjee J."/>
            <person name="Brink B."/>
        </authorList>
    </citation>
    <scope>NUCLEOTIDE SEQUENCE [LARGE SCALE GENOMIC DNA]</scope>
    <source>
        <strain evidence="5 6">AP17</strain>
    </source>
</reference>
<dbReference type="InterPro" id="IPR011604">
    <property type="entry name" value="PDDEXK-like_dom_sf"/>
</dbReference>
<evidence type="ECO:0000259" key="4">
    <source>
        <dbReference type="Pfam" id="PF12705"/>
    </source>
</evidence>
<evidence type="ECO:0000256" key="2">
    <source>
        <dbReference type="ARBA" id="ARBA00022806"/>
    </source>
</evidence>
<dbReference type="KEGG" id="oxy:HCG48_13845"/>